<organism evidence="5 6">
    <name type="scientific">Sphingomonas gellani</name>
    <dbReference type="NCBI Taxonomy" id="1166340"/>
    <lineage>
        <taxon>Bacteria</taxon>
        <taxon>Pseudomonadati</taxon>
        <taxon>Pseudomonadota</taxon>
        <taxon>Alphaproteobacteria</taxon>
        <taxon>Sphingomonadales</taxon>
        <taxon>Sphingomonadaceae</taxon>
        <taxon>Sphingomonas</taxon>
    </lineage>
</organism>
<dbReference type="AlphaFoldDB" id="A0A1H8JUG4"/>
<evidence type="ECO:0000313" key="6">
    <source>
        <dbReference type="Proteomes" id="UP000199206"/>
    </source>
</evidence>
<dbReference type="SUPFAM" id="SSF53474">
    <property type="entry name" value="alpha/beta-Hydrolases"/>
    <property type="match status" value="1"/>
</dbReference>
<accession>A0A1H8JUG4</accession>
<proteinExistence type="inferred from homology"/>
<gene>
    <name evidence="5" type="ORF">SAMN05192583_3692</name>
</gene>
<dbReference type="Gene3D" id="3.40.50.1820">
    <property type="entry name" value="alpha/beta hydrolase"/>
    <property type="match status" value="1"/>
</dbReference>
<dbReference type="InterPro" id="IPR006311">
    <property type="entry name" value="TAT_signal"/>
</dbReference>
<dbReference type="InterPro" id="IPR019826">
    <property type="entry name" value="Carboxylesterase_B_AS"/>
</dbReference>
<dbReference type="InterPro" id="IPR029058">
    <property type="entry name" value="AB_hydrolase_fold"/>
</dbReference>
<name>A0A1H8JUG4_9SPHN</name>
<keyword evidence="2 3" id="KW-0378">Hydrolase</keyword>
<reference evidence="6" key="1">
    <citation type="submission" date="2016-10" db="EMBL/GenBank/DDBJ databases">
        <authorList>
            <person name="Varghese N."/>
            <person name="Submissions S."/>
        </authorList>
    </citation>
    <scope>NUCLEOTIDE SEQUENCE [LARGE SCALE GENOMIC DNA]</scope>
    <source>
        <strain evidence="6">S6-262</strain>
    </source>
</reference>
<dbReference type="Proteomes" id="UP000199206">
    <property type="component" value="Unassembled WGS sequence"/>
</dbReference>
<dbReference type="PROSITE" id="PS51318">
    <property type="entry name" value="TAT"/>
    <property type="match status" value="1"/>
</dbReference>
<dbReference type="STRING" id="1166340.SAMN05192583_3692"/>
<comment type="similarity">
    <text evidence="1 3">Belongs to the type-B carboxylesterase/lipase family.</text>
</comment>
<dbReference type="Pfam" id="PF00135">
    <property type="entry name" value="COesterase"/>
    <property type="match status" value="1"/>
</dbReference>
<feature type="chain" id="PRO_5011329535" description="Carboxylic ester hydrolase" evidence="3">
    <location>
        <begin position="30"/>
        <end position="531"/>
    </location>
</feature>
<sequence length="531" mass="56622">MQTQFRVSRRGLMVSAAALGTLAATRALAGDLGAATAIVNTRNGPVRGRWESGSIQSFKGLRYAAPPIGALRFRPPQSIAPWTSVVDAAEFGNAAIQSPGQADMPFDEKHSEDCLFLNVWTSQLAGKRPVMVWFHGGGFSSGAASRPTYWGDHFARDGVVLVSVNHRLNVFGYTQLPDSWGPDYASSGIAGMLDCVEALKWVQANIAMFGGDPNNVTIFGESGGGAKISLLLGMPPAKGLYHKAIIQSGAALGATPRPYAQALGGALTELLGVKPGDAAALAAVDTQKVFDSQQAAIDKVAKLDRGGFLSGGFTPSIDGRALPRGPFAPEAADMAAGIPLIIGTNKDEGTMFALGDKALPTLTDAGLEERVRAAYPKQADKLIPALRATYPGYSPGELAVAMNGNKLFWVDSVVLAERKVRQGAPVWMYRMDRELPTMGGRLKAGHATELSYVFGTYDNIRDFVGSGDAPARMSRQMRTAWIAFATTGNPQSPAIPAWPPYDLVKRQTMIFNLESRVESDPHAQLRQLMKS</sequence>
<feature type="domain" description="Carboxylesterase type B" evidence="4">
    <location>
        <begin position="36"/>
        <end position="519"/>
    </location>
</feature>
<dbReference type="InterPro" id="IPR050309">
    <property type="entry name" value="Type-B_Carboxylest/Lipase"/>
</dbReference>
<dbReference type="EC" id="3.1.1.-" evidence="3"/>
<dbReference type="GO" id="GO:0016787">
    <property type="term" value="F:hydrolase activity"/>
    <property type="evidence" value="ECO:0007669"/>
    <property type="project" value="UniProtKB-KW"/>
</dbReference>
<keyword evidence="3" id="KW-0732">Signal</keyword>
<keyword evidence="6" id="KW-1185">Reference proteome</keyword>
<evidence type="ECO:0000259" key="4">
    <source>
        <dbReference type="Pfam" id="PF00135"/>
    </source>
</evidence>
<dbReference type="PROSITE" id="PS00122">
    <property type="entry name" value="CARBOXYLESTERASE_B_1"/>
    <property type="match status" value="1"/>
</dbReference>
<evidence type="ECO:0000256" key="3">
    <source>
        <dbReference type="RuleBase" id="RU361235"/>
    </source>
</evidence>
<evidence type="ECO:0000313" key="5">
    <source>
        <dbReference type="EMBL" id="SEN84384.1"/>
    </source>
</evidence>
<protein>
    <recommendedName>
        <fullName evidence="3">Carboxylic ester hydrolase</fullName>
        <ecNumber evidence="3">3.1.1.-</ecNumber>
    </recommendedName>
</protein>
<dbReference type="EMBL" id="FOCF01000016">
    <property type="protein sequence ID" value="SEN84384.1"/>
    <property type="molecule type" value="Genomic_DNA"/>
</dbReference>
<dbReference type="PANTHER" id="PTHR11559">
    <property type="entry name" value="CARBOXYLESTERASE"/>
    <property type="match status" value="1"/>
</dbReference>
<evidence type="ECO:0000256" key="1">
    <source>
        <dbReference type="ARBA" id="ARBA00005964"/>
    </source>
</evidence>
<evidence type="ECO:0000256" key="2">
    <source>
        <dbReference type="ARBA" id="ARBA00022801"/>
    </source>
</evidence>
<feature type="signal peptide" evidence="3">
    <location>
        <begin position="1"/>
        <end position="29"/>
    </location>
</feature>
<dbReference type="InterPro" id="IPR002018">
    <property type="entry name" value="CarbesteraseB"/>
</dbReference>